<sequence>MLTLMLVAAGLNHGANLCHTNGAAAPHAAIAAWQPLVSYAPSPLTAIMVSVAGIWPGNFGSISASPMLLETLGGLMQQSRATLQNYADASRNIAGWAARAEVSRRTQRQQ</sequence>
<reference evidence="1 2" key="1">
    <citation type="submission" date="2020-08" db="EMBL/GenBank/DDBJ databases">
        <title>Genomic Encyclopedia of Type Strains, Phase IV (KMG-IV): sequencing the most valuable type-strain genomes for metagenomic binning, comparative biology and taxonomic classification.</title>
        <authorList>
            <person name="Goeker M."/>
        </authorList>
    </citation>
    <scope>NUCLEOTIDE SEQUENCE [LARGE SCALE GENOMIC DNA]</scope>
    <source>
        <strain evidence="1 2">DSM 23240</strain>
    </source>
</reference>
<dbReference type="EMBL" id="JACHHQ010000002">
    <property type="protein sequence ID" value="MBB5199113.1"/>
    <property type="molecule type" value="Genomic_DNA"/>
</dbReference>
<evidence type="ECO:0000313" key="1">
    <source>
        <dbReference type="EMBL" id="MBB5199113.1"/>
    </source>
</evidence>
<accession>A0A840RMX2</accession>
<protein>
    <submittedName>
        <fullName evidence="1">Uncharacterized protein</fullName>
    </submittedName>
</protein>
<name>A0A840RMX2_9BURK</name>
<gene>
    <name evidence="1" type="ORF">HNR39_000940</name>
</gene>
<keyword evidence="2" id="KW-1185">Reference proteome</keyword>
<dbReference type="AlphaFoldDB" id="A0A840RMX2"/>
<evidence type="ECO:0000313" key="2">
    <source>
        <dbReference type="Proteomes" id="UP000571084"/>
    </source>
</evidence>
<comment type="caution">
    <text evidence="1">The sequence shown here is derived from an EMBL/GenBank/DDBJ whole genome shotgun (WGS) entry which is preliminary data.</text>
</comment>
<organism evidence="1 2">
    <name type="scientific">Glaciimonas immobilis</name>
    <dbReference type="NCBI Taxonomy" id="728004"/>
    <lineage>
        <taxon>Bacteria</taxon>
        <taxon>Pseudomonadati</taxon>
        <taxon>Pseudomonadota</taxon>
        <taxon>Betaproteobacteria</taxon>
        <taxon>Burkholderiales</taxon>
        <taxon>Oxalobacteraceae</taxon>
        <taxon>Glaciimonas</taxon>
    </lineage>
</organism>
<dbReference type="Proteomes" id="UP000571084">
    <property type="component" value="Unassembled WGS sequence"/>
</dbReference>
<proteinExistence type="predicted"/>